<dbReference type="PANTHER" id="PTHR28288">
    <property type="entry name" value="PROTEASE B INHIBITOR 2"/>
    <property type="match status" value="1"/>
</dbReference>
<comment type="caution">
    <text evidence="3">The sequence shown here is derived from an EMBL/GenBank/DDBJ whole genome shotgun (WGS) entry which is preliminary data.</text>
</comment>
<accession>A0A0G2H0I6</accession>
<dbReference type="OrthoDB" id="3888684at2759"/>
<sequence length="99" mass="10625">MRFFLLSFILAVLAIYASAASTQKAVIVSYPNNTPGHVIEEAKDIIREAGGVITHEYKLFKGFAAKASVKALESVNALATEFAAHVEEDTIVSIDGDLV</sequence>
<dbReference type="PANTHER" id="PTHR28288:SF1">
    <property type="entry name" value="INHIBITOR I9 DOMAIN-CONTAINING PROTEIN"/>
    <property type="match status" value="1"/>
</dbReference>
<evidence type="ECO:0000313" key="3">
    <source>
        <dbReference type="EMBL" id="KKY28838.1"/>
    </source>
</evidence>
<dbReference type="AlphaFoldDB" id="A0A0G2H0I6"/>
<dbReference type="InterPro" id="IPR052471">
    <property type="entry name" value="PBI_I9"/>
</dbReference>
<protein>
    <submittedName>
        <fullName evidence="3">Uncharacterized protein</fullName>
    </submittedName>
</protein>
<dbReference type="InterPro" id="IPR037045">
    <property type="entry name" value="S8pro/Inhibitor_I9_sf"/>
</dbReference>
<dbReference type="Gene3D" id="3.30.70.80">
    <property type="entry name" value="Peptidase S8 propeptide/proteinase inhibitor I9"/>
    <property type="match status" value="1"/>
</dbReference>
<feature type="chain" id="PRO_5002544890" evidence="2">
    <location>
        <begin position="20"/>
        <end position="99"/>
    </location>
</feature>
<evidence type="ECO:0000256" key="2">
    <source>
        <dbReference type="SAM" id="SignalP"/>
    </source>
</evidence>
<organism evidence="3 4">
    <name type="scientific">Phaeomoniella chlamydospora</name>
    <name type="common">Phaeoacremonium chlamydosporum</name>
    <dbReference type="NCBI Taxonomy" id="158046"/>
    <lineage>
        <taxon>Eukaryota</taxon>
        <taxon>Fungi</taxon>
        <taxon>Dikarya</taxon>
        <taxon>Ascomycota</taxon>
        <taxon>Pezizomycotina</taxon>
        <taxon>Eurotiomycetes</taxon>
        <taxon>Chaetothyriomycetidae</taxon>
        <taxon>Phaeomoniellales</taxon>
        <taxon>Phaeomoniellaceae</taxon>
        <taxon>Phaeomoniella</taxon>
    </lineage>
</organism>
<dbReference type="GO" id="GO:0042144">
    <property type="term" value="P:vacuole fusion, non-autophagic"/>
    <property type="evidence" value="ECO:0007669"/>
    <property type="project" value="TreeGrafter"/>
</dbReference>
<name>A0A0G2H0I6_PHACM</name>
<dbReference type="EMBL" id="LCWF01000008">
    <property type="protein sequence ID" value="KKY28838.1"/>
    <property type="molecule type" value="Genomic_DNA"/>
</dbReference>
<reference evidence="3 4" key="2">
    <citation type="submission" date="2015-05" db="EMBL/GenBank/DDBJ databases">
        <authorList>
            <person name="Morales-Cruz A."/>
            <person name="Amrine K.C."/>
            <person name="Cantu D."/>
        </authorList>
    </citation>
    <scope>NUCLEOTIDE SEQUENCE [LARGE SCALE GENOMIC DNA]</scope>
    <source>
        <strain evidence="3">UCRPC4</strain>
    </source>
</reference>
<keyword evidence="2" id="KW-0732">Signal</keyword>
<dbReference type="GO" id="GO:0004866">
    <property type="term" value="F:endopeptidase inhibitor activity"/>
    <property type="evidence" value="ECO:0007669"/>
    <property type="project" value="TreeGrafter"/>
</dbReference>
<evidence type="ECO:0000256" key="1">
    <source>
        <dbReference type="ARBA" id="ARBA00038069"/>
    </source>
</evidence>
<proteinExistence type="inferred from homology"/>
<comment type="similarity">
    <text evidence="1">Belongs to the protease inhibitor I9 family.</text>
</comment>
<evidence type="ECO:0000313" key="4">
    <source>
        <dbReference type="Proteomes" id="UP000053317"/>
    </source>
</evidence>
<gene>
    <name evidence="3" type="ORF">UCRPC4_g00347</name>
</gene>
<feature type="signal peptide" evidence="2">
    <location>
        <begin position="1"/>
        <end position="19"/>
    </location>
</feature>
<dbReference type="SUPFAM" id="SSF54897">
    <property type="entry name" value="Protease propeptides/inhibitors"/>
    <property type="match status" value="1"/>
</dbReference>
<reference evidence="3 4" key="1">
    <citation type="submission" date="2015-05" db="EMBL/GenBank/DDBJ databases">
        <title>Distinctive expansion of gene families associated with plant cell wall degradation and secondary metabolism in the genomes of grapevine trunk pathogens.</title>
        <authorList>
            <person name="Lawrence D.P."/>
            <person name="Travadon R."/>
            <person name="Rolshausen P.E."/>
            <person name="Baumgartner K."/>
        </authorList>
    </citation>
    <scope>NUCLEOTIDE SEQUENCE [LARGE SCALE GENOMIC DNA]</scope>
    <source>
        <strain evidence="3">UCRPC4</strain>
    </source>
</reference>
<dbReference type="Proteomes" id="UP000053317">
    <property type="component" value="Unassembled WGS sequence"/>
</dbReference>
<keyword evidence="4" id="KW-1185">Reference proteome</keyword>